<accession>A0ABF7R4E6</accession>
<name>A0ABF7R4E6_LIMF3</name>
<reference evidence="1 2" key="1">
    <citation type="journal article" date="2008" name="DNA Res.">
        <title>Comparative genome analysis of Lactobacillus reuteri and Lactobacillus fermentum reveal a genomic island for reuterin and cobalamin production.</title>
        <authorList>
            <person name="Morita H."/>
            <person name="Toh H."/>
            <person name="Fukuda S."/>
            <person name="Horikawa H."/>
            <person name="Oshima K."/>
            <person name="Suzuki T."/>
            <person name="Murakami M."/>
            <person name="Hisamatsu S."/>
            <person name="Kato Y."/>
            <person name="Takizawa T."/>
            <person name="Fukuoka H."/>
            <person name="Yoshimura T."/>
            <person name="Itoh K."/>
            <person name="O'Sullivan D.J."/>
            <person name="McKay L.L."/>
            <person name="Ohno H."/>
            <person name="Kikuchi J."/>
            <person name="Masaoka T."/>
            <person name="Hattori M."/>
        </authorList>
    </citation>
    <scope>NUCLEOTIDE SEQUENCE [LARGE SCALE GENOMIC DNA]</scope>
    <source>
        <strain evidence="2">NBRC 3956 / LMG 18251</strain>
    </source>
</reference>
<evidence type="ECO:0000313" key="2">
    <source>
        <dbReference type="Proteomes" id="UP000001697"/>
    </source>
</evidence>
<evidence type="ECO:0000313" key="1">
    <source>
        <dbReference type="EMBL" id="BAG27959.1"/>
    </source>
</evidence>
<keyword evidence="2" id="KW-1185">Reference proteome</keyword>
<dbReference type="EMBL" id="AP008937">
    <property type="protein sequence ID" value="BAG27959.1"/>
    <property type="molecule type" value="Genomic_DNA"/>
</dbReference>
<proteinExistence type="predicted"/>
<dbReference type="Proteomes" id="UP000001697">
    <property type="component" value="Chromosome"/>
</dbReference>
<dbReference type="KEGG" id="lfe:LAF_1623"/>
<protein>
    <submittedName>
        <fullName evidence="1">Uncharacterized protein</fullName>
    </submittedName>
</protein>
<sequence length="44" mass="4400">MGRTQILPITLAGIPPTIVLAATSLVTTAPAATIAFSPIVTPGR</sequence>
<gene>
    <name evidence="1" type="ordered locus">LAF_1623</name>
</gene>
<dbReference type="AlphaFoldDB" id="A0ABF7R4E6"/>
<organism evidence="1 2">
    <name type="scientific">Limosilactobacillus fermentum (strain NBRC 3956 / LMG 18251)</name>
    <name type="common">Lactobacillus fermentum</name>
    <dbReference type="NCBI Taxonomy" id="334390"/>
    <lineage>
        <taxon>Bacteria</taxon>
        <taxon>Bacillati</taxon>
        <taxon>Bacillota</taxon>
        <taxon>Bacilli</taxon>
        <taxon>Lactobacillales</taxon>
        <taxon>Lactobacillaceae</taxon>
        <taxon>Limosilactobacillus</taxon>
    </lineage>
</organism>